<evidence type="ECO:0000313" key="4">
    <source>
        <dbReference type="Proteomes" id="UP000030765"/>
    </source>
</evidence>
<dbReference type="AlphaFoldDB" id="A0A084WLH2"/>
<feature type="compositionally biased region" description="Basic residues" evidence="1">
    <location>
        <begin position="1"/>
        <end position="10"/>
    </location>
</feature>
<organism evidence="2">
    <name type="scientific">Anopheles sinensis</name>
    <name type="common">Mosquito</name>
    <dbReference type="NCBI Taxonomy" id="74873"/>
    <lineage>
        <taxon>Eukaryota</taxon>
        <taxon>Metazoa</taxon>
        <taxon>Ecdysozoa</taxon>
        <taxon>Arthropoda</taxon>
        <taxon>Hexapoda</taxon>
        <taxon>Insecta</taxon>
        <taxon>Pterygota</taxon>
        <taxon>Neoptera</taxon>
        <taxon>Endopterygota</taxon>
        <taxon>Diptera</taxon>
        <taxon>Nematocera</taxon>
        <taxon>Culicoidea</taxon>
        <taxon>Culicidae</taxon>
        <taxon>Anophelinae</taxon>
        <taxon>Anopheles</taxon>
    </lineage>
</organism>
<reference evidence="3" key="2">
    <citation type="submission" date="2020-05" db="UniProtKB">
        <authorList>
            <consortium name="EnsemblMetazoa"/>
        </authorList>
    </citation>
    <scope>IDENTIFICATION</scope>
</reference>
<reference evidence="2 4" key="1">
    <citation type="journal article" date="2014" name="BMC Genomics">
        <title>Genome sequence of Anopheles sinensis provides insight into genetics basis of mosquito competence for malaria parasites.</title>
        <authorList>
            <person name="Zhou D."/>
            <person name="Zhang D."/>
            <person name="Ding G."/>
            <person name="Shi L."/>
            <person name="Hou Q."/>
            <person name="Ye Y."/>
            <person name="Xu Y."/>
            <person name="Zhou H."/>
            <person name="Xiong C."/>
            <person name="Li S."/>
            <person name="Yu J."/>
            <person name="Hong S."/>
            <person name="Yu X."/>
            <person name="Zou P."/>
            <person name="Chen C."/>
            <person name="Chang X."/>
            <person name="Wang W."/>
            <person name="Lv Y."/>
            <person name="Sun Y."/>
            <person name="Ma L."/>
            <person name="Shen B."/>
            <person name="Zhu C."/>
        </authorList>
    </citation>
    <scope>NUCLEOTIDE SEQUENCE [LARGE SCALE GENOMIC DNA]</scope>
</reference>
<evidence type="ECO:0000256" key="1">
    <source>
        <dbReference type="SAM" id="MobiDB-lite"/>
    </source>
</evidence>
<accession>A0A084WLH2</accession>
<dbReference type="VEuPathDB" id="VectorBase:ASIC019120"/>
<dbReference type="EMBL" id="ATLV01024242">
    <property type="status" value="NOT_ANNOTATED_CDS"/>
    <property type="molecule type" value="Genomic_DNA"/>
</dbReference>
<keyword evidence="4" id="KW-1185">Reference proteome</keyword>
<name>A0A084WLH2_ANOSI</name>
<dbReference type="EnsemblMetazoa" id="ASIC019120-RA">
    <property type="protein sequence ID" value="ASIC019120-PA"/>
    <property type="gene ID" value="ASIC019120"/>
</dbReference>
<dbReference type="Proteomes" id="UP000030765">
    <property type="component" value="Unassembled WGS sequence"/>
</dbReference>
<sequence length="75" mass="8166">MHRHQRHPRGRVQLQQVDEGGGVTRRGQKCAAGCRMGRATQVPLSDTLDTLSDHFGETHLVDSFVEEVDARGGGG</sequence>
<evidence type="ECO:0000313" key="3">
    <source>
        <dbReference type="EnsemblMetazoa" id="ASIC019120-PA"/>
    </source>
</evidence>
<gene>
    <name evidence="2" type="ORF">ZHAS_00019120</name>
</gene>
<proteinExistence type="predicted"/>
<dbReference type="EMBL" id="KE525350">
    <property type="protein sequence ID" value="KFB51066.1"/>
    <property type="molecule type" value="Genomic_DNA"/>
</dbReference>
<evidence type="ECO:0000313" key="2">
    <source>
        <dbReference type="EMBL" id="KFB51066.1"/>
    </source>
</evidence>
<protein>
    <submittedName>
        <fullName evidence="2 3">Uncharacterized protein</fullName>
    </submittedName>
</protein>
<feature type="region of interest" description="Disordered" evidence="1">
    <location>
        <begin position="1"/>
        <end position="26"/>
    </location>
</feature>